<evidence type="ECO:0000256" key="1">
    <source>
        <dbReference type="SAM" id="MobiDB-lite"/>
    </source>
</evidence>
<dbReference type="Proteomes" id="UP000269721">
    <property type="component" value="Unassembled WGS sequence"/>
</dbReference>
<keyword evidence="2" id="KW-0812">Transmembrane</keyword>
<evidence type="ECO:0000256" key="2">
    <source>
        <dbReference type="SAM" id="Phobius"/>
    </source>
</evidence>
<keyword evidence="4" id="KW-1185">Reference proteome</keyword>
<keyword evidence="2" id="KW-1133">Transmembrane helix</keyword>
<feature type="region of interest" description="Disordered" evidence="1">
    <location>
        <begin position="466"/>
        <end position="562"/>
    </location>
</feature>
<gene>
    <name evidence="3" type="ORF">BDK51DRAFT_46086</name>
</gene>
<feature type="transmembrane region" description="Helical" evidence="2">
    <location>
        <begin position="437"/>
        <end position="461"/>
    </location>
</feature>
<evidence type="ECO:0000313" key="4">
    <source>
        <dbReference type="Proteomes" id="UP000269721"/>
    </source>
</evidence>
<keyword evidence="2" id="KW-0472">Membrane</keyword>
<reference evidence="4" key="1">
    <citation type="journal article" date="2018" name="Nat. Microbiol.">
        <title>Leveraging single-cell genomics to expand the fungal tree of life.</title>
        <authorList>
            <person name="Ahrendt S.R."/>
            <person name="Quandt C.A."/>
            <person name="Ciobanu D."/>
            <person name="Clum A."/>
            <person name="Salamov A."/>
            <person name="Andreopoulos B."/>
            <person name="Cheng J.F."/>
            <person name="Woyke T."/>
            <person name="Pelin A."/>
            <person name="Henrissat B."/>
            <person name="Reynolds N.K."/>
            <person name="Benny G.L."/>
            <person name="Smith M.E."/>
            <person name="James T.Y."/>
            <person name="Grigoriev I.V."/>
        </authorList>
    </citation>
    <scope>NUCLEOTIDE SEQUENCE [LARGE SCALE GENOMIC DNA]</scope>
</reference>
<dbReference type="EMBL" id="KZ995262">
    <property type="protein sequence ID" value="RKO91032.1"/>
    <property type="molecule type" value="Genomic_DNA"/>
</dbReference>
<feature type="compositionally biased region" description="Polar residues" evidence="1">
    <location>
        <begin position="553"/>
        <end position="562"/>
    </location>
</feature>
<feature type="compositionally biased region" description="Basic and acidic residues" evidence="1">
    <location>
        <begin position="490"/>
        <end position="512"/>
    </location>
</feature>
<accession>A0A4P9WF50</accession>
<organism evidence="3 4">
    <name type="scientific">Blyttiomyces helicus</name>
    <dbReference type="NCBI Taxonomy" id="388810"/>
    <lineage>
        <taxon>Eukaryota</taxon>
        <taxon>Fungi</taxon>
        <taxon>Fungi incertae sedis</taxon>
        <taxon>Chytridiomycota</taxon>
        <taxon>Chytridiomycota incertae sedis</taxon>
        <taxon>Chytridiomycetes</taxon>
        <taxon>Chytridiomycetes incertae sedis</taxon>
        <taxon>Blyttiomyces</taxon>
    </lineage>
</organism>
<evidence type="ECO:0000313" key="3">
    <source>
        <dbReference type="EMBL" id="RKO91032.1"/>
    </source>
</evidence>
<name>A0A4P9WF50_9FUNG</name>
<sequence length="562" mass="59242">METIRPGCEAVTPLARTGYPGYPVHSGYRGGSSAGASDIVARPTPQLAKPTYPKQAAYEMACQLPPPRSALPSPRKLQLPAANPTPLNPVPLANLLHVKTPICRFAAPDALYLLPGFSLSPQEEGIQVTYQTIAYKDQSIQQVAFVLASPGPFALASFGCDSFNNAIYCYGGENALNSAGDQSHSESSTLYVSQLWGPLAFQNFAMLGAPALAMNSLTFVQDAGYIFGVPIPAAPNACETEDCFLLKTLASSGECDWAIARATYRVVRDQGWSRWLACTWRMRATLRWHIYLQRGGHPYGGGSRAVLGDNWWVPFIETPMREAGALRPSERHVHNLPSGTNATQPGNSTSNLVHIFDTLTRIWTLGGTGIDLTSASQPTPVPSLVPPSLPASGIPIVVGSGPQTRPSPHVVVGGVPPTLSSPTGAFSSGDSSSSTNWGAIGGGIGGGLVAILVAIGAVLAIRKRRTSAMDEPRVPQMASVASRKSTIESARPKVDKGKGRATEPEAPERADSAEVVATDLEAGPPPLLERKAGDPVARGPSRSLTFLEREAGGSSSTGPRPR</sequence>
<protein>
    <submittedName>
        <fullName evidence="3">Uncharacterized protein</fullName>
    </submittedName>
</protein>
<dbReference type="AlphaFoldDB" id="A0A4P9WF50"/>
<proteinExistence type="predicted"/>